<dbReference type="GO" id="GO:0003723">
    <property type="term" value="F:RNA binding"/>
    <property type="evidence" value="ECO:0007669"/>
    <property type="project" value="InterPro"/>
</dbReference>
<dbReference type="SUPFAM" id="SSF75217">
    <property type="entry name" value="alpha/beta knot"/>
    <property type="match status" value="1"/>
</dbReference>
<dbReference type="InterPro" id="IPR029028">
    <property type="entry name" value="Alpha/beta_knot_MTases"/>
</dbReference>
<dbReference type="Pfam" id="PF22435">
    <property type="entry name" value="MRM3-like_sub_bind"/>
    <property type="match status" value="1"/>
</dbReference>
<evidence type="ECO:0000259" key="4">
    <source>
        <dbReference type="SMART" id="SM00967"/>
    </source>
</evidence>
<keyword evidence="2 5" id="KW-0489">Methyltransferase</keyword>
<protein>
    <submittedName>
        <fullName evidence="5">RNA methyltransferase</fullName>
    </submittedName>
</protein>
<dbReference type="InterPro" id="IPR001537">
    <property type="entry name" value="SpoU_MeTrfase"/>
</dbReference>
<dbReference type="InterPro" id="IPR051259">
    <property type="entry name" value="rRNA_Methyltransferase"/>
</dbReference>
<reference evidence="5" key="1">
    <citation type="submission" date="2019-03" db="EMBL/GenBank/DDBJ databases">
        <title>Lake Tanganyika Metagenome-Assembled Genomes (MAGs).</title>
        <authorList>
            <person name="Tran P."/>
        </authorList>
    </citation>
    <scope>NUCLEOTIDE SEQUENCE</scope>
    <source>
        <strain evidence="5">M_DeepCast_400m_m2_100</strain>
    </source>
</reference>
<dbReference type="SMART" id="SM00967">
    <property type="entry name" value="SpoU_sub_bind"/>
    <property type="match status" value="1"/>
</dbReference>
<evidence type="ECO:0000256" key="2">
    <source>
        <dbReference type="ARBA" id="ARBA00022603"/>
    </source>
</evidence>
<dbReference type="InterPro" id="IPR013123">
    <property type="entry name" value="SpoU_subst-bd"/>
</dbReference>
<dbReference type="GO" id="GO:0006396">
    <property type="term" value="P:RNA processing"/>
    <property type="evidence" value="ECO:0007669"/>
    <property type="project" value="InterPro"/>
</dbReference>
<gene>
    <name evidence="5" type="ORF">FJY75_02150</name>
</gene>
<evidence type="ECO:0000313" key="5">
    <source>
        <dbReference type="EMBL" id="MBM3316631.1"/>
    </source>
</evidence>
<proteinExistence type="inferred from homology"/>
<evidence type="ECO:0000256" key="1">
    <source>
        <dbReference type="ARBA" id="ARBA00007228"/>
    </source>
</evidence>
<dbReference type="PANTHER" id="PTHR43191:SF2">
    <property type="entry name" value="RRNA METHYLTRANSFERASE 3, MITOCHONDRIAL"/>
    <property type="match status" value="1"/>
</dbReference>
<dbReference type="GO" id="GO:0005737">
    <property type="term" value="C:cytoplasm"/>
    <property type="evidence" value="ECO:0007669"/>
    <property type="project" value="UniProtKB-ARBA"/>
</dbReference>
<dbReference type="Gene3D" id="3.40.1280.10">
    <property type="match status" value="1"/>
</dbReference>
<dbReference type="PANTHER" id="PTHR43191">
    <property type="entry name" value="RRNA METHYLTRANSFERASE 3"/>
    <property type="match status" value="1"/>
</dbReference>
<keyword evidence="3" id="KW-0808">Transferase</keyword>
<organism evidence="5 6">
    <name type="scientific">Eiseniibacteriota bacterium</name>
    <dbReference type="NCBI Taxonomy" id="2212470"/>
    <lineage>
        <taxon>Bacteria</taxon>
        <taxon>Candidatus Eiseniibacteriota</taxon>
    </lineage>
</organism>
<comment type="caution">
    <text evidence="5">The sequence shown here is derived from an EMBL/GenBank/DDBJ whole genome shotgun (WGS) entry which is preliminary data.</text>
</comment>
<dbReference type="GO" id="GO:0008173">
    <property type="term" value="F:RNA methyltransferase activity"/>
    <property type="evidence" value="ECO:0007669"/>
    <property type="project" value="InterPro"/>
</dbReference>
<dbReference type="SUPFAM" id="SSF55315">
    <property type="entry name" value="L30e-like"/>
    <property type="match status" value="1"/>
</dbReference>
<accession>A0A937XA12</accession>
<dbReference type="InterPro" id="IPR029026">
    <property type="entry name" value="tRNA_m1G_MTases_N"/>
</dbReference>
<dbReference type="GO" id="GO:0032259">
    <property type="term" value="P:methylation"/>
    <property type="evidence" value="ECO:0007669"/>
    <property type="project" value="UniProtKB-KW"/>
</dbReference>
<dbReference type="InterPro" id="IPR029064">
    <property type="entry name" value="Ribosomal_eL30-like_sf"/>
</dbReference>
<evidence type="ECO:0000256" key="3">
    <source>
        <dbReference type="ARBA" id="ARBA00022679"/>
    </source>
</evidence>
<dbReference type="InterPro" id="IPR053888">
    <property type="entry name" value="MRM3-like_sub_bind"/>
</dbReference>
<dbReference type="Proteomes" id="UP000748308">
    <property type="component" value="Unassembled WGS sequence"/>
</dbReference>
<dbReference type="Gene3D" id="3.30.1330.30">
    <property type="match status" value="1"/>
</dbReference>
<dbReference type="EMBL" id="VGIY01000027">
    <property type="protein sequence ID" value="MBM3316631.1"/>
    <property type="molecule type" value="Genomic_DNA"/>
</dbReference>
<dbReference type="CDD" id="cd18095">
    <property type="entry name" value="SpoU-like_rRNA-MTase"/>
    <property type="match status" value="1"/>
</dbReference>
<dbReference type="AlphaFoldDB" id="A0A937XA12"/>
<dbReference type="Pfam" id="PF00588">
    <property type="entry name" value="SpoU_methylase"/>
    <property type="match status" value="1"/>
</dbReference>
<feature type="domain" description="RNA 2-O ribose methyltransferase substrate binding" evidence="4">
    <location>
        <begin position="41"/>
        <end position="117"/>
    </location>
</feature>
<comment type="similarity">
    <text evidence="1">Belongs to the class IV-like SAM-binding methyltransferase superfamily. RNA methyltransferase TrmH family.</text>
</comment>
<evidence type="ECO:0000313" key="6">
    <source>
        <dbReference type="Proteomes" id="UP000748308"/>
    </source>
</evidence>
<name>A0A937XA12_UNCEI</name>
<sequence length="274" mass="28498">MNGDPDGAAGGPIASRRHPLVVRLRRLVRRPQLGRREGLFLLDGIHLLEEALRGVHEAETVLIAPRLERTPPGRALRAAIERRGWPLVSVADGVLDDIAPTQTPQGVLGLFRRPVTALPPATPGGGRLAALVLAGLQDPLNLGALARSAWAFGCPTLITAPETVDPYHPRALRASAGTLLHLAVAADVPTEALRGWLGKHGLQAIALVPHGGVPPERALAGDRIVLALGSEGRGLPPEVAAICGLEVTIPMREGVDSLGVAAAGSIALFALSRG</sequence>